<feature type="compositionally biased region" description="Pro residues" evidence="1">
    <location>
        <begin position="89"/>
        <end position="103"/>
    </location>
</feature>
<dbReference type="Pfam" id="PF13472">
    <property type="entry name" value="Lipase_GDSL_2"/>
    <property type="match status" value="1"/>
</dbReference>
<dbReference type="InterPro" id="IPR036514">
    <property type="entry name" value="SGNH_hydro_sf"/>
</dbReference>
<dbReference type="PANTHER" id="PTHR30383:SF5">
    <property type="entry name" value="SGNH HYDROLASE-TYPE ESTERASE DOMAIN-CONTAINING PROTEIN"/>
    <property type="match status" value="1"/>
</dbReference>
<sequence>MTRDRRRAAGAHRDPHRSTSRSVARLAAAAVVGLGALAGGILAANEVQQGREPLKFAAEALAGHHDVPPLPAAAPSDPADPAGAGHAVPQPPAASPPVAPPTANPEAGQAAPNAPSVAVPILPRPDALPVPFAPDPANPRGPLKVVGLGDSVGSGFACGCMNYTEMVSQRLGDRHGRPVDIANEAYPGAFSQDVLDQLAEEEVQKKVKESDLVLVQIGANDFSEEADNAFLAECRDAANSTCYADTAKTMRANLDTILTKVKALQQRPGAQVVVLGYWNVYADGEVGRAHGKEFVTGSDNLTRWINQMTAQSAADHQALYADAYAAFKGDGSQDTTDLLAPDGEHPGAAGHQLLAEAVLSALGDHAVKL</sequence>
<dbReference type="CDD" id="cd00229">
    <property type="entry name" value="SGNH_hydrolase"/>
    <property type="match status" value="1"/>
</dbReference>
<dbReference type="AlphaFoldDB" id="K6VAK1"/>
<gene>
    <name evidence="3" type="ORF">AUCHE_22_00430</name>
</gene>
<feature type="region of interest" description="Disordered" evidence="1">
    <location>
        <begin position="1"/>
        <end position="23"/>
    </location>
</feature>
<dbReference type="eggNOG" id="COG2755">
    <property type="taxonomic scope" value="Bacteria"/>
</dbReference>
<dbReference type="Gene3D" id="3.40.50.1110">
    <property type="entry name" value="SGNH hydrolase"/>
    <property type="match status" value="1"/>
</dbReference>
<reference evidence="3 4" key="1">
    <citation type="submission" date="2012-08" db="EMBL/GenBank/DDBJ databases">
        <title>Whole genome shotgun sequence of Austwickia chelonae NBRC 105200.</title>
        <authorList>
            <person name="Yoshida I."/>
            <person name="Hosoyama A."/>
            <person name="Tsuchikane K."/>
            <person name="Katsumata H."/>
            <person name="Ando Y."/>
            <person name="Ohji S."/>
            <person name="Hamada M."/>
            <person name="Tamura T."/>
            <person name="Yamazoe A."/>
            <person name="Yamazaki S."/>
            <person name="Fujita N."/>
        </authorList>
    </citation>
    <scope>NUCLEOTIDE SEQUENCE [LARGE SCALE GENOMIC DNA]</scope>
    <source>
        <strain evidence="3 4">NBRC 105200</strain>
    </source>
</reference>
<dbReference type="Proteomes" id="UP000008495">
    <property type="component" value="Unassembled WGS sequence"/>
</dbReference>
<dbReference type="STRING" id="100225.SAMN05421595_2581"/>
<protein>
    <recommendedName>
        <fullName evidence="2">SGNH hydrolase-type esterase domain-containing protein</fullName>
    </recommendedName>
</protein>
<organism evidence="3 4">
    <name type="scientific">Austwickia chelonae NBRC 105200</name>
    <dbReference type="NCBI Taxonomy" id="1184607"/>
    <lineage>
        <taxon>Bacteria</taxon>
        <taxon>Bacillati</taxon>
        <taxon>Actinomycetota</taxon>
        <taxon>Actinomycetes</taxon>
        <taxon>Micrococcales</taxon>
        <taxon>Dermatophilaceae</taxon>
        <taxon>Austwickia</taxon>
    </lineage>
</organism>
<dbReference type="GO" id="GO:0004622">
    <property type="term" value="F:phosphatidylcholine lysophospholipase activity"/>
    <property type="evidence" value="ECO:0007669"/>
    <property type="project" value="TreeGrafter"/>
</dbReference>
<dbReference type="PANTHER" id="PTHR30383">
    <property type="entry name" value="THIOESTERASE 1/PROTEASE 1/LYSOPHOSPHOLIPASE L1"/>
    <property type="match status" value="1"/>
</dbReference>
<evidence type="ECO:0000259" key="2">
    <source>
        <dbReference type="Pfam" id="PF13472"/>
    </source>
</evidence>
<evidence type="ECO:0000313" key="4">
    <source>
        <dbReference type="Proteomes" id="UP000008495"/>
    </source>
</evidence>
<dbReference type="InterPro" id="IPR013830">
    <property type="entry name" value="SGNH_hydro"/>
</dbReference>
<dbReference type="EMBL" id="BAGZ01000022">
    <property type="protein sequence ID" value="GAB79273.1"/>
    <property type="molecule type" value="Genomic_DNA"/>
</dbReference>
<dbReference type="OrthoDB" id="8215557at2"/>
<keyword evidence="4" id="KW-1185">Reference proteome</keyword>
<feature type="compositionally biased region" description="Low complexity" evidence="1">
    <location>
        <begin position="73"/>
        <end position="88"/>
    </location>
</feature>
<evidence type="ECO:0000313" key="3">
    <source>
        <dbReference type="EMBL" id="GAB79273.1"/>
    </source>
</evidence>
<evidence type="ECO:0000256" key="1">
    <source>
        <dbReference type="SAM" id="MobiDB-lite"/>
    </source>
</evidence>
<name>K6VAK1_9MICO</name>
<feature type="region of interest" description="Disordered" evidence="1">
    <location>
        <begin position="66"/>
        <end position="118"/>
    </location>
</feature>
<proteinExistence type="predicted"/>
<accession>K6VAK1</accession>
<dbReference type="RefSeq" id="WP_006504031.1">
    <property type="nucleotide sequence ID" value="NZ_BAGZ01000022.1"/>
</dbReference>
<dbReference type="SUPFAM" id="SSF52266">
    <property type="entry name" value="SGNH hydrolase"/>
    <property type="match status" value="1"/>
</dbReference>
<dbReference type="InterPro" id="IPR051532">
    <property type="entry name" value="Ester_Hydrolysis_Enzymes"/>
</dbReference>
<feature type="domain" description="SGNH hydrolase-type esterase" evidence="2">
    <location>
        <begin position="148"/>
        <end position="353"/>
    </location>
</feature>
<feature type="compositionally biased region" description="Basic residues" evidence="1">
    <location>
        <begin position="1"/>
        <end position="10"/>
    </location>
</feature>
<comment type="caution">
    <text evidence="3">The sequence shown here is derived from an EMBL/GenBank/DDBJ whole genome shotgun (WGS) entry which is preliminary data.</text>
</comment>